<dbReference type="InterPro" id="IPR009071">
    <property type="entry name" value="HMG_box_dom"/>
</dbReference>
<gene>
    <name evidence="4" type="ORF">UREG_03443</name>
</gene>
<dbReference type="AlphaFoldDB" id="C4JQW1"/>
<protein>
    <recommendedName>
        <fullName evidence="3">HMG box domain-containing protein</fullName>
    </recommendedName>
</protein>
<dbReference type="Pfam" id="PF00505">
    <property type="entry name" value="HMG_box"/>
    <property type="match status" value="1"/>
</dbReference>
<sequence length="297" mass="33674">MNTILAHRGPSILRRFIARSPRFVVRTSNDARLALSAVVAGTVAIQIQLRNAYANAATSETHTRRTQTSKTEGKTTKSKANKKKSATKTKAKQKPKKKLTDNQKEALKKKAQRQEIKELKIAALTPPKALANNPFGLVLQQNVGETLAQKIETYRNMSAAERDRLRELAKANTDTNKAAFEQWVKSHTPLQIKEANAARRRLRLLSGRPRSFADIPDPRQVKRPGSAYIIFAKERLNSGEVNHLTANERISHIAENWRKMTQAEQEKYRELQKEASRHYAMQYESVYGESPKHQVSK</sequence>
<accession>C4JQW1</accession>
<proteinExistence type="predicted"/>
<dbReference type="HOGENOM" id="CLU_048021_1_0_1"/>
<dbReference type="GeneID" id="8442017"/>
<dbReference type="SMART" id="SM00398">
    <property type="entry name" value="HMG"/>
    <property type="match status" value="1"/>
</dbReference>
<dbReference type="EMBL" id="CH476616">
    <property type="protein sequence ID" value="EEP78597.1"/>
    <property type="molecule type" value="Genomic_DNA"/>
</dbReference>
<dbReference type="InParanoid" id="C4JQW1"/>
<dbReference type="GO" id="GO:0003677">
    <property type="term" value="F:DNA binding"/>
    <property type="evidence" value="ECO:0007669"/>
    <property type="project" value="UniProtKB-UniRule"/>
</dbReference>
<dbReference type="STRING" id="336963.C4JQW1"/>
<dbReference type="PROSITE" id="PS50118">
    <property type="entry name" value="HMG_BOX_2"/>
    <property type="match status" value="1"/>
</dbReference>
<feature type="compositionally biased region" description="Basic and acidic residues" evidence="2">
    <location>
        <begin position="98"/>
        <end position="111"/>
    </location>
</feature>
<dbReference type="Gene3D" id="1.10.30.10">
    <property type="entry name" value="High mobility group box domain"/>
    <property type="match status" value="2"/>
</dbReference>
<name>C4JQW1_UNCRE</name>
<feature type="DNA-binding region" description="HMG box" evidence="1">
    <location>
        <begin position="221"/>
        <end position="287"/>
    </location>
</feature>
<dbReference type="GO" id="GO:0005634">
    <property type="term" value="C:nucleus"/>
    <property type="evidence" value="ECO:0007669"/>
    <property type="project" value="UniProtKB-UniRule"/>
</dbReference>
<keyword evidence="1" id="KW-0539">Nucleus</keyword>
<feature type="region of interest" description="Disordered" evidence="2">
    <location>
        <begin position="56"/>
        <end position="111"/>
    </location>
</feature>
<evidence type="ECO:0000259" key="3">
    <source>
        <dbReference type="PROSITE" id="PS50118"/>
    </source>
</evidence>
<dbReference type="Proteomes" id="UP000002058">
    <property type="component" value="Unassembled WGS sequence"/>
</dbReference>
<feature type="domain" description="HMG box" evidence="3">
    <location>
        <begin position="221"/>
        <end position="287"/>
    </location>
</feature>
<dbReference type="VEuPathDB" id="FungiDB:UREG_03443"/>
<dbReference type="OMA" id="WVKSHTP"/>
<feature type="compositionally biased region" description="Basic residues" evidence="2">
    <location>
        <begin position="76"/>
        <end position="97"/>
    </location>
</feature>
<organism evidence="4 5">
    <name type="scientific">Uncinocarpus reesii (strain UAMH 1704)</name>
    <dbReference type="NCBI Taxonomy" id="336963"/>
    <lineage>
        <taxon>Eukaryota</taxon>
        <taxon>Fungi</taxon>
        <taxon>Dikarya</taxon>
        <taxon>Ascomycota</taxon>
        <taxon>Pezizomycotina</taxon>
        <taxon>Eurotiomycetes</taxon>
        <taxon>Eurotiomycetidae</taxon>
        <taxon>Onygenales</taxon>
        <taxon>Onygenaceae</taxon>
        <taxon>Uncinocarpus</taxon>
    </lineage>
</organism>
<keyword evidence="1" id="KW-0238">DNA-binding</keyword>
<dbReference type="RefSeq" id="XP_002543926.1">
    <property type="nucleotide sequence ID" value="XM_002543880.1"/>
</dbReference>
<evidence type="ECO:0000313" key="5">
    <source>
        <dbReference type="Proteomes" id="UP000002058"/>
    </source>
</evidence>
<keyword evidence="5" id="KW-1185">Reference proteome</keyword>
<dbReference type="OrthoDB" id="1919336at2759"/>
<dbReference type="eggNOG" id="ENOG502SA5X">
    <property type="taxonomic scope" value="Eukaryota"/>
</dbReference>
<evidence type="ECO:0000256" key="2">
    <source>
        <dbReference type="SAM" id="MobiDB-lite"/>
    </source>
</evidence>
<evidence type="ECO:0000256" key="1">
    <source>
        <dbReference type="PROSITE-ProRule" id="PRU00267"/>
    </source>
</evidence>
<dbReference type="SUPFAM" id="SSF47095">
    <property type="entry name" value="HMG-box"/>
    <property type="match status" value="2"/>
</dbReference>
<reference evidence="5" key="1">
    <citation type="journal article" date="2009" name="Genome Res.">
        <title>Comparative genomic analyses of the human fungal pathogens Coccidioides and their relatives.</title>
        <authorList>
            <person name="Sharpton T.J."/>
            <person name="Stajich J.E."/>
            <person name="Rounsley S.D."/>
            <person name="Gardner M.J."/>
            <person name="Wortman J.R."/>
            <person name="Jordar V.S."/>
            <person name="Maiti R."/>
            <person name="Kodira C.D."/>
            <person name="Neafsey D.E."/>
            <person name="Zeng Q."/>
            <person name="Hung C.-Y."/>
            <person name="McMahan C."/>
            <person name="Muszewska A."/>
            <person name="Grynberg M."/>
            <person name="Mandel M.A."/>
            <person name="Kellner E.M."/>
            <person name="Barker B.M."/>
            <person name="Galgiani J.N."/>
            <person name="Orbach M.J."/>
            <person name="Kirkland T.N."/>
            <person name="Cole G.T."/>
            <person name="Henn M.R."/>
            <person name="Birren B.W."/>
            <person name="Taylor J.W."/>
        </authorList>
    </citation>
    <scope>NUCLEOTIDE SEQUENCE [LARGE SCALE GENOMIC DNA]</scope>
    <source>
        <strain evidence="5">UAMH 1704</strain>
    </source>
</reference>
<dbReference type="InterPro" id="IPR036910">
    <property type="entry name" value="HMG_box_dom_sf"/>
</dbReference>
<dbReference type="KEGG" id="ure:UREG_03443"/>
<evidence type="ECO:0000313" key="4">
    <source>
        <dbReference type="EMBL" id="EEP78597.1"/>
    </source>
</evidence>